<evidence type="ECO:0000313" key="8">
    <source>
        <dbReference type="EMBL" id="RZF35089.1"/>
    </source>
</evidence>
<name>A0A482WNE6_LAOST</name>
<feature type="transmembrane region" description="Helical" evidence="6">
    <location>
        <begin position="238"/>
        <end position="258"/>
    </location>
</feature>
<dbReference type="InterPro" id="IPR043216">
    <property type="entry name" value="PAP-like"/>
</dbReference>
<comment type="similarity">
    <text evidence="2">Belongs to the PA-phosphatase related phosphoesterase family.</text>
</comment>
<dbReference type="GO" id="GO:0007165">
    <property type="term" value="P:signal transduction"/>
    <property type="evidence" value="ECO:0007669"/>
    <property type="project" value="TreeGrafter"/>
</dbReference>
<keyword evidence="5 6" id="KW-0472">Membrane</keyword>
<evidence type="ECO:0000256" key="2">
    <source>
        <dbReference type="ARBA" id="ARBA00008816"/>
    </source>
</evidence>
<dbReference type="CDD" id="cd03384">
    <property type="entry name" value="PAP2_wunen"/>
    <property type="match status" value="1"/>
</dbReference>
<feature type="transmembrane region" description="Helical" evidence="6">
    <location>
        <begin position="207"/>
        <end position="226"/>
    </location>
</feature>
<dbReference type="PANTHER" id="PTHR10165">
    <property type="entry name" value="LIPID PHOSPHATE PHOSPHATASE"/>
    <property type="match status" value="1"/>
</dbReference>
<dbReference type="OrthoDB" id="8907274at2759"/>
<dbReference type="SMART" id="SM00014">
    <property type="entry name" value="acidPPc"/>
    <property type="match status" value="1"/>
</dbReference>
<dbReference type="GO" id="GO:0006644">
    <property type="term" value="P:phospholipid metabolic process"/>
    <property type="evidence" value="ECO:0007669"/>
    <property type="project" value="InterPro"/>
</dbReference>
<dbReference type="PANTHER" id="PTHR10165:SF197">
    <property type="entry name" value="FI04477P-RELATED"/>
    <property type="match status" value="1"/>
</dbReference>
<comment type="caution">
    <text evidence="8">The sequence shown here is derived from an EMBL/GenBank/DDBJ whole genome shotgun (WGS) entry which is preliminary data.</text>
</comment>
<dbReference type="InterPro" id="IPR000326">
    <property type="entry name" value="PAP2/HPO"/>
</dbReference>
<evidence type="ECO:0000313" key="9">
    <source>
        <dbReference type="Proteomes" id="UP000291343"/>
    </source>
</evidence>
<keyword evidence="3 6" id="KW-0812">Transmembrane</keyword>
<evidence type="ECO:0000256" key="5">
    <source>
        <dbReference type="ARBA" id="ARBA00023136"/>
    </source>
</evidence>
<feature type="transmembrane region" description="Helical" evidence="6">
    <location>
        <begin position="59"/>
        <end position="79"/>
    </location>
</feature>
<feature type="transmembrane region" description="Helical" evidence="6">
    <location>
        <begin position="12"/>
        <end position="31"/>
    </location>
</feature>
<evidence type="ECO:0000256" key="1">
    <source>
        <dbReference type="ARBA" id="ARBA00004141"/>
    </source>
</evidence>
<dbReference type="EMBL" id="QKKF02029694">
    <property type="protein sequence ID" value="RZF35089.1"/>
    <property type="molecule type" value="Genomic_DNA"/>
</dbReference>
<reference evidence="8 9" key="1">
    <citation type="journal article" date="2017" name="Gigascience">
        <title>Genome sequence of the small brown planthopper, Laodelphax striatellus.</title>
        <authorList>
            <person name="Zhu J."/>
            <person name="Jiang F."/>
            <person name="Wang X."/>
            <person name="Yang P."/>
            <person name="Bao Y."/>
            <person name="Zhao W."/>
            <person name="Wang W."/>
            <person name="Lu H."/>
            <person name="Wang Q."/>
            <person name="Cui N."/>
            <person name="Li J."/>
            <person name="Chen X."/>
            <person name="Luo L."/>
            <person name="Yu J."/>
            <person name="Kang L."/>
            <person name="Cui F."/>
        </authorList>
    </citation>
    <scope>NUCLEOTIDE SEQUENCE [LARGE SCALE GENOMIC DNA]</scope>
    <source>
        <strain evidence="8">Lst14</strain>
    </source>
</reference>
<protein>
    <recommendedName>
        <fullName evidence="7">Phosphatidic acid phosphatase type 2/haloperoxidase domain-containing protein</fullName>
    </recommendedName>
</protein>
<dbReference type="STRING" id="195883.A0A482WNE6"/>
<dbReference type="Gene3D" id="1.20.144.10">
    <property type="entry name" value="Phosphatidic acid phosphatase type 2/haloperoxidase"/>
    <property type="match status" value="1"/>
</dbReference>
<proteinExistence type="inferred from homology"/>
<comment type="subcellular location">
    <subcellularLocation>
        <location evidence="1">Membrane</location>
        <topology evidence="1">Multi-pass membrane protein</topology>
    </subcellularLocation>
</comment>
<dbReference type="Proteomes" id="UP000291343">
    <property type="component" value="Unassembled WGS sequence"/>
</dbReference>
<dbReference type="FunCoup" id="A0A482WNE6">
    <property type="interactions" value="237"/>
</dbReference>
<dbReference type="SUPFAM" id="SSF48317">
    <property type="entry name" value="Acid phosphatase/Vanadium-dependent haloperoxidase"/>
    <property type="match status" value="1"/>
</dbReference>
<gene>
    <name evidence="8" type="ORF">LSTR_LSTR009681</name>
</gene>
<accession>A0A482WNE6</accession>
<evidence type="ECO:0000256" key="4">
    <source>
        <dbReference type="ARBA" id="ARBA00022989"/>
    </source>
</evidence>
<keyword evidence="9" id="KW-1185">Reference proteome</keyword>
<dbReference type="Pfam" id="PF01569">
    <property type="entry name" value="PAP2"/>
    <property type="match status" value="1"/>
</dbReference>
<feature type="domain" description="Phosphatidic acid phosphatase type 2/haloperoxidase" evidence="7">
    <location>
        <begin position="109"/>
        <end position="253"/>
    </location>
</feature>
<organism evidence="8 9">
    <name type="scientific">Laodelphax striatellus</name>
    <name type="common">Small brown planthopper</name>
    <name type="synonym">Delphax striatella</name>
    <dbReference type="NCBI Taxonomy" id="195883"/>
    <lineage>
        <taxon>Eukaryota</taxon>
        <taxon>Metazoa</taxon>
        <taxon>Ecdysozoa</taxon>
        <taxon>Arthropoda</taxon>
        <taxon>Hexapoda</taxon>
        <taxon>Insecta</taxon>
        <taxon>Pterygota</taxon>
        <taxon>Neoptera</taxon>
        <taxon>Paraneoptera</taxon>
        <taxon>Hemiptera</taxon>
        <taxon>Auchenorrhyncha</taxon>
        <taxon>Fulgoroidea</taxon>
        <taxon>Delphacidae</taxon>
        <taxon>Criomorphinae</taxon>
        <taxon>Laodelphax</taxon>
    </lineage>
</organism>
<dbReference type="GO" id="GO:0046839">
    <property type="term" value="P:phospholipid dephosphorylation"/>
    <property type="evidence" value="ECO:0007669"/>
    <property type="project" value="TreeGrafter"/>
</dbReference>
<keyword evidence="4 6" id="KW-1133">Transmembrane helix</keyword>
<dbReference type="InterPro" id="IPR036938">
    <property type="entry name" value="PAP2/HPO_sf"/>
</dbReference>
<evidence type="ECO:0000259" key="7">
    <source>
        <dbReference type="SMART" id="SM00014"/>
    </source>
</evidence>
<dbReference type="InParanoid" id="A0A482WNE6"/>
<dbReference type="AlphaFoldDB" id="A0A482WNE6"/>
<dbReference type="GO" id="GO:0008195">
    <property type="term" value="F:phosphatidate phosphatase activity"/>
    <property type="evidence" value="ECO:0007669"/>
    <property type="project" value="TreeGrafter"/>
</dbReference>
<dbReference type="GO" id="GO:0005886">
    <property type="term" value="C:plasma membrane"/>
    <property type="evidence" value="ECO:0007669"/>
    <property type="project" value="TreeGrafter"/>
</dbReference>
<sequence>MDKDSKKVLVKVMCVVRESHVVGLPISYFFLFVEPYERGFYCGDESISYPFHPSTVPSFLLYTVGFGLPIITMLVTEYLKYNNSNPKKPSYVLFGKKIHPWIWNSYSAIGYFGFGAACSQLTTDIAKYTIGRLRPHFFDVCVPDIDCNLASNLNKYITNYTCTSGKDALVHAARLSFPSGHSSFSFYTMVYIVIYIQKNYTARKVTLLKHVFQFGCLMLAWSTALSRVSNYKHHWSDVLVGSIQGALVAVLICQYVVGSKNVYDHFGRVMVRRSNKMDCDIGQNKVV</sequence>
<evidence type="ECO:0000256" key="6">
    <source>
        <dbReference type="SAM" id="Phobius"/>
    </source>
</evidence>
<evidence type="ECO:0000256" key="3">
    <source>
        <dbReference type="ARBA" id="ARBA00022692"/>
    </source>
</evidence>